<dbReference type="EMBL" id="AP024412">
    <property type="protein sequence ID" value="BCR36422.1"/>
    <property type="molecule type" value="Genomic_DNA"/>
</dbReference>
<organism evidence="1 2">
    <name type="scientific">Mariniplasma anaerobium</name>
    <dbReference type="NCBI Taxonomy" id="2735436"/>
    <lineage>
        <taxon>Bacteria</taxon>
        <taxon>Bacillati</taxon>
        <taxon>Mycoplasmatota</taxon>
        <taxon>Mollicutes</taxon>
        <taxon>Acholeplasmatales</taxon>
        <taxon>Acholeplasmataceae</taxon>
        <taxon>Mariniplasma</taxon>
    </lineage>
</organism>
<name>A0A7U9TGT6_9MOLU</name>
<dbReference type="SUPFAM" id="SSF53335">
    <property type="entry name" value="S-adenosyl-L-methionine-dependent methyltransferases"/>
    <property type="match status" value="1"/>
</dbReference>
<reference evidence="1" key="1">
    <citation type="submission" date="2021-01" db="EMBL/GenBank/DDBJ databases">
        <title>Draft genome sequence of Acholeplasmataceae bacterium strain Mahy22.</title>
        <authorList>
            <person name="Watanabe M."/>
            <person name="Kojima H."/>
            <person name="Fukui M."/>
        </authorList>
    </citation>
    <scope>NUCLEOTIDE SEQUENCE</scope>
    <source>
        <strain evidence="1">Mahy22</strain>
    </source>
</reference>
<dbReference type="Gene3D" id="3.40.50.150">
    <property type="entry name" value="Vaccinia Virus protein VP39"/>
    <property type="match status" value="1"/>
</dbReference>
<dbReference type="Proteomes" id="UP000620133">
    <property type="component" value="Chromosome"/>
</dbReference>
<dbReference type="PANTHER" id="PTHR35276">
    <property type="entry name" value="S-ADENOSYL-L-METHIONINE-DEPENDENT METHYLTRANSFERASES SUPERFAMILY PROTEIN"/>
    <property type="match status" value="1"/>
</dbReference>
<gene>
    <name evidence="1" type="ORF">MPAN_013150</name>
</gene>
<dbReference type="InterPro" id="IPR010719">
    <property type="entry name" value="MnmM_MeTrfase"/>
</dbReference>
<dbReference type="GO" id="GO:0008168">
    <property type="term" value="F:methyltransferase activity"/>
    <property type="evidence" value="ECO:0007669"/>
    <property type="project" value="UniProtKB-KW"/>
</dbReference>
<dbReference type="PANTHER" id="PTHR35276:SF1">
    <property type="entry name" value="TRNA (MNM(5)S(2)U34)-METHYLTRANSFERASE, CHLOROPLASTIC"/>
    <property type="match status" value="1"/>
</dbReference>
<keyword evidence="2" id="KW-1185">Reference proteome</keyword>
<evidence type="ECO:0000313" key="1">
    <source>
        <dbReference type="EMBL" id="BCR36422.1"/>
    </source>
</evidence>
<sequence>MRDHQLLDIAHVYMKHYITDQDIVIDMTMGNGYDTLFLAGISKFVYAFDIQEIALEHTKKRMEESGLQNYKLILANHNNVLTHVKAFKYVVYNLGYLPNGNKEITTKKNTTVKSLTKVLKHLQDNGMVFMVVYKGHNEGYEESKAIHLFLSTLDQNQYKVLKTYLPYQENRPPYLLCIYKKELTP</sequence>
<dbReference type="RefSeq" id="WP_176238768.1">
    <property type="nucleotide sequence ID" value="NZ_AP024412.1"/>
</dbReference>
<protein>
    <submittedName>
        <fullName evidence="1">SAM-dependent methyltransferase</fullName>
    </submittedName>
</protein>
<dbReference type="GO" id="GO:0032259">
    <property type="term" value="P:methylation"/>
    <property type="evidence" value="ECO:0007669"/>
    <property type="project" value="UniProtKB-KW"/>
</dbReference>
<dbReference type="Pfam" id="PF06962">
    <property type="entry name" value="rRNA_methylase"/>
    <property type="match status" value="1"/>
</dbReference>
<dbReference type="InterPro" id="IPR029063">
    <property type="entry name" value="SAM-dependent_MTases_sf"/>
</dbReference>
<evidence type="ECO:0000313" key="2">
    <source>
        <dbReference type="Proteomes" id="UP000620133"/>
    </source>
</evidence>
<dbReference type="AlphaFoldDB" id="A0A7U9TGT6"/>
<keyword evidence="1" id="KW-0808">Transferase</keyword>
<dbReference type="KEGG" id="manr:MPAN_013150"/>
<proteinExistence type="predicted"/>
<keyword evidence="1" id="KW-0489">Methyltransferase</keyword>
<accession>A0A7U9TGT6</accession>